<dbReference type="eggNOG" id="arCOG04846">
    <property type="taxonomic scope" value="Archaea"/>
</dbReference>
<dbReference type="PIRSF" id="PIRSF037053">
    <property type="entry name" value="UCP037053"/>
    <property type="match status" value="1"/>
</dbReference>
<evidence type="ECO:0000313" key="2">
    <source>
        <dbReference type="Proteomes" id="UP000000663"/>
    </source>
</evidence>
<dbReference type="InterPro" id="IPR017099">
    <property type="entry name" value="UCP037053"/>
</dbReference>
<dbReference type="Proteomes" id="UP000000663">
    <property type="component" value="Chromosome"/>
</dbReference>
<reference evidence="1 2" key="1">
    <citation type="journal article" date="2006" name="Science">
        <title>Genome of rice cluster I archaea -- the key methane producers in the rice rhizosphere.</title>
        <authorList>
            <person name="Erkel C."/>
            <person name="Kube M."/>
            <person name="Reinhardt R."/>
            <person name="Liesack W."/>
        </authorList>
    </citation>
    <scope>NUCLEOTIDE SEQUENCE [LARGE SCALE GENOMIC DNA]</scope>
    <source>
        <strain evidence="2">DSM 22066 / NBRC 105507 / MRE50</strain>
    </source>
</reference>
<protein>
    <recommendedName>
        <fullName evidence="3">DUF2098 domain-containing protein</fullName>
    </recommendedName>
</protein>
<organism evidence="1 2">
    <name type="scientific">Methanocella arvoryzae (strain DSM 22066 / NBRC 105507 / MRE50)</name>
    <dbReference type="NCBI Taxonomy" id="351160"/>
    <lineage>
        <taxon>Archaea</taxon>
        <taxon>Methanobacteriati</taxon>
        <taxon>Methanobacteriota</taxon>
        <taxon>Stenosarchaea group</taxon>
        <taxon>Methanomicrobia</taxon>
        <taxon>Methanocellales</taxon>
        <taxon>Methanocellaceae</taxon>
        <taxon>Methanocella</taxon>
    </lineage>
</organism>
<keyword evidence="2" id="KW-1185">Reference proteome</keyword>
<proteinExistence type="predicted"/>
<dbReference type="GeneID" id="5145544"/>
<dbReference type="Pfam" id="PF09871">
    <property type="entry name" value="DUF2098"/>
    <property type="match status" value="1"/>
</dbReference>
<dbReference type="AlphaFoldDB" id="Q0W327"/>
<dbReference type="RefSeq" id="WP_012035358.1">
    <property type="nucleotide sequence ID" value="NC_009464.1"/>
</dbReference>
<evidence type="ECO:0000313" key="1">
    <source>
        <dbReference type="EMBL" id="CAJ37216.1"/>
    </source>
</evidence>
<gene>
    <name evidence="1" type="ORF">RCIX2076</name>
</gene>
<accession>Q0W327</accession>
<dbReference type="InterPro" id="IPR019209">
    <property type="entry name" value="DUF2098"/>
</dbReference>
<name>Q0W327_METAR</name>
<dbReference type="OrthoDB" id="52973at2157"/>
<dbReference type="KEGG" id="rci:RCIX2076"/>
<evidence type="ECO:0008006" key="3">
    <source>
        <dbReference type="Google" id="ProtNLM"/>
    </source>
</evidence>
<sequence>MEASETITATDLYGKPIKIGTMVRYITTRTLGKVIDLKKEEDRTFAQIDTSKLYYDTHYLTVTDEQGAAEEDEDTVKIDLAEVERKIKDMEEALKIKDVYTDNSCEGGG</sequence>
<dbReference type="EMBL" id="AM114193">
    <property type="protein sequence ID" value="CAJ37216.1"/>
    <property type="molecule type" value="Genomic_DNA"/>
</dbReference>